<dbReference type="SUPFAM" id="SSF56524">
    <property type="entry name" value="Oxidoreductase molybdopterin-binding domain"/>
    <property type="match status" value="1"/>
</dbReference>
<evidence type="ECO:0000256" key="1">
    <source>
        <dbReference type="SAM" id="Phobius"/>
    </source>
</evidence>
<evidence type="ECO:0000313" key="4">
    <source>
        <dbReference type="Proteomes" id="UP000037395"/>
    </source>
</evidence>
<dbReference type="Pfam" id="PF00174">
    <property type="entry name" value="Oxidored_molyb"/>
    <property type="match status" value="1"/>
</dbReference>
<dbReference type="InterPro" id="IPR000572">
    <property type="entry name" value="OxRdtase_Mopterin-bd_dom"/>
</dbReference>
<keyword evidence="1" id="KW-1133">Transmembrane helix</keyword>
<dbReference type="AlphaFoldDB" id="A0A1E7MWM6"/>
<dbReference type="InterPro" id="IPR036374">
    <property type="entry name" value="OxRdtase_Mopterin-bd_sf"/>
</dbReference>
<sequence>MGAVDRTAEHPEGTPVGRRVVLGLLGLGAVGVAAGPYLQRAESSLAERDPSGLSGLLPGNNGFRYYSVVTSVPERTAVDYTLTVDGLVERPATHRLADLQAMPQRRLVKDVQCVTGWRVPDTPFEGVPLAHLLDAAGVEPGAKAVRFSCFDGAYTESLTLEQARRDDVLVALRMQDNPIAHDHGGPVRLYVAPMYFYKSAKWLSGITVTDAVQPGYWERNGYDVDAWVGRSNGRDDAPTS</sequence>
<keyword evidence="1" id="KW-0812">Transmembrane</keyword>
<dbReference type="OrthoDB" id="9795587at2"/>
<gene>
    <name evidence="3" type="ORF">HS99_0039935</name>
</gene>
<feature type="transmembrane region" description="Helical" evidence="1">
    <location>
        <begin position="20"/>
        <end position="38"/>
    </location>
</feature>
<dbReference type="EMBL" id="JPRF03000084">
    <property type="protein sequence ID" value="OEV32831.1"/>
    <property type="molecule type" value="Genomic_DNA"/>
</dbReference>
<keyword evidence="1" id="KW-0472">Membrane</keyword>
<organism evidence="3 4">
    <name type="scientific">Kitasatospora aureofaciens</name>
    <name type="common">Streptomyces aureofaciens</name>
    <dbReference type="NCBI Taxonomy" id="1894"/>
    <lineage>
        <taxon>Bacteria</taxon>
        <taxon>Bacillati</taxon>
        <taxon>Actinomycetota</taxon>
        <taxon>Actinomycetes</taxon>
        <taxon>Kitasatosporales</taxon>
        <taxon>Streptomycetaceae</taxon>
        <taxon>Kitasatospora</taxon>
    </lineage>
</organism>
<comment type="caution">
    <text evidence="3">The sequence shown here is derived from an EMBL/GenBank/DDBJ whole genome shotgun (WGS) entry which is preliminary data.</text>
</comment>
<dbReference type="Gene3D" id="3.90.420.10">
    <property type="entry name" value="Oxidoreductase, molybdopterin-binding domain"/>
    <property type="match status" value="1"/>
</dbReference>
<proteinExistence type="predicted"/>
<evidence type="ECO:0000259" key="2">
    <source>
        <dbReference type="Pfam" id="PF00174"/>
    </source>
</evidence>
<evidence type="ECO:0000313" key="3">
    <source>
        <dbReference type="EMBL" id="OEV32831.1"/>
    </source>
</evidence>
<accession>A0A1E7MWM6</accession>
<reference evidence="3" key="1">
    <citation type="submission" date="2016-08" db="EMBL/GenBank/DDBJ databases">
        <title>Sequencing, Assembly and Comparative Genomics of S. aureofaciens ATCC 10762.</title>
        <authorList>
            <person name="Gradnigo J.S."/>
            <person name="Johnson N."/>
            <person name="Somerville G.A."/>
        </authorList>
    </citation>
    <scope>NUCLEOTIDE SEQUENCE [LARGE SCALE GENOMIC DNA]</scope>
    <source>
        <strain evidence="3">ATCC 10762</strain>
    </source>
</reference>
<dbReference type="Proteomes" id="UP000037395">
    <property type="component" value="Unassembled WGS sequence"/>
</dbReference>
<dbReference type="PANTHER" id="PTHR43032">
    <property type="entry name" value="PROTEIN-METHIONINE-SULFOXIDE REDUCTASE"/>
    <property type="match status" value="1"/>
</dbReference>
<keyword evidence="4" id="KW-1185">Reference proteome</keyword>
<name>A0A1E7MWM6_KITAU</name>
<protein>
    <submittedName>
        <fullName evidence="3">Oxidoreductase</fullName>
    </submittedName>
</protein>
<feature type="domain" description="Oxidoreductase molybdopterin-binding" evidence="2">
    <location>
        <begin position="71"/>
        <end position="217"/>
    </location>
</feature>
<dbReference type="PANTHER" id="PTHR43032:SF4">
    <property type="entry name" value="OXIDOREDUCTASE MOLYBDOPTERIN-BINDING DOMAIN-CONTAINING PROTEIN"/>
    <property type="match status" value="1"/>
</dbReference>